<evidence type="ECO:0000256" key="2">
    <source>
        <dbReference type="ARBA" id="ARBA00001946"/>
    </source>
</evidence>
<sequence length="510" mass="55870">MSLTIDKNTIDYSLYLVTNSEIVPESLDFYDQVEKALQNGVTIVQLREKNLDTDHFIDRARKLHQITKKYNVPLLINDRIDVALAIDAEGVHVGQDDMAAEEAREKIGQDKILGVTVNNERDAMAAIKSTARIDYLGIGSAYSTTTKEMTKPILGPGGIKKILEVLHDGKPEMKSVIIGGLNKYNITRTLNECRYKDFCTNGAAVVSCIMASHDASLATKETLRSINLAYDNEEALHPYKHPNIVQEKPLTHFITNAVAKYFSANVCIAIGGSPIMSELSEEFSFFAKISKGSLCMNTGTMSNASIHMYKKAISEYNAHMVPIIYDPVACGATQPRREIAKMMIEHGRYSVIKGNMAEICSLAGANGVTMRGVDSDLNLNDLEIVDILSKLAVKTQAVIVMTGKKDIIVDGIIPTKKPRVCFISGGHELMGKITASGCALGGVIASYLAVCSYFHTFEAAIDAVALYKEAGYLAGQQSKGPGTFLANFTDELYELSRKPYRLLSTNIIRE</sequence>
<evidence type="ECO:0000256" key="17">
    <source>
        <dbReference type="ARBA" id="ARBA00061283"/>
    </source>
</evidence>
<dbReference type="SUPFAM" id="SSF53613">
    <property type="entry name" value="Ribokinase-like"/>
    <property type="match status" value="1"/>
</dbReference>
<dbReference type="HAMAP" id="MF_00097">
    <property type="entry name" value="TMP_synthase"/>
    <property type="match status" value="1"/>
</dbReference>
<evidence type="ECO:0000256" key="16">
    <source>
        <dbReference type="ARBA" id="ARBA00061146"/>
    </source>
</evidence>
<dbReference type="InterPro" id="IPR034291">
    <property type="entry name" value="TMP_synthase"/>
</dbReference>
<keyword evidence="12" id="KW-0784">Thiamine biosynthesis</keyword>
<dbReference type="NCBIfam" id="NF006830">
    <property type="entry name" value="PRK09355.1"/>
    <property type="match status" value="1"/>
</dbReference>
<dbReference type="Gene3D" id="3.20.20.70">
    <property type="entry name" value="Aldolase class I"/>
    <property type="match status" value="1"/>
</dbReference>
<keyword evidence="9 19" id="KW-0418">Kinase</keyword>
<dbReference type="NCBIfam" id="TIGR00693">
    <property type="entry name" value="thiE"/>
    <property type="match status" value="1"/>
</dbReference>
<keyword evidence="20" id="KW-1185">Reference proteome</keyword>
<dbReference type="InterPro" id="IPR036206">
    <property type="entry name" value="ThiamineP_synth_sf"/>
</dbReference>
<gene>
    <name evidence="19" type="ORF">DASC09_025390</name>
</gene>
<evidence type="ECO:0000256" key="3">
    <source>
        <dbReference type="ARBA" id="ARBA00003814"/>
    </source>
</evidence>
<dbReference type="PANTHER" id="PTHR20857">
    <property type="entry name" value="THIAMINE-PHOSPHATE PYROPHOSPHORYLASE"/>
    <property type="match status" value="1"/>
</dbReference>
<name>A0AAV5QKH2_9ASCO</name>
<dbReference type="InterPro" id="IPR000417">
    <property type="entry name" value="Hyethyz_kinase"/>
</dbReference>
<dbReference type="PRINTS" id="PR01099">
    <property type="entry name" value="HYETHTZKNASE"/>
</dbReference>
<evidence type="ECO:0000256" key="5">
    <source>
        <dbReference type="ARBA" id="ARBA00005165"/>
    </source>
</evidence>
<dbReference type="GO" id="GO:0009228">
    <property type="term" value="P:thiamine biosynthetic process"/>
    <property type="evidence" value="ECO:0007669"/>
    <property type="project" value="UniProtKB-KW"/>
</dbReference>
<dbReference type="InterPro" id="IPR013785">
    <property type="entry name" value="Aldolase_TIM"/>
</dbReference>
<protein>
    <submittedName>
        <fullName evidence="19">Bifunctional hydroxyethylthiazole kinase/thiamine-phosphate diphosphorylase</fullName>
    </submittedName>
</protein>
<comment type="catalytic activity">
    <reaction evidence="15">
        <text>2-[(2R,5Z)-2-carboxy-4-methylthiazol-5(2H)-ylidene]ethyl phosphate + 4-amino-2-methyl-5-(diphosphooxymethyl)pyrimidine + 2 H(+) = thiamine phosphate + CO2 + diphosphate</text>
        <dbReference type="Rhea" id="RHEA:47844"/>
        <dbReference type="ChEBI" id="CHEBI:15378"/>
        <dbReference type="ChEBI" id="CHEBI:16526"/>
        <dbReference type="ChEBI" id="CHEBI:33019"/>
        <dbReference type="ChEBI" id="CHEBI:37575"/>
        <dbReference type="ChEBI" id="CHEBI:57841"/>
        <dbReference type="ChEBI" id="CHEBI:62899"/>
        <dbReference type="EC" id="2.5.1.3"/>
    </reaction>
</comment>
<evidence type="ECO:0000256" key="15">
    <source>
        <dbReference type="ARBA" id="ARBA00047883"/>
    </source>
</evidence>
<keyword evidence="8" id="KW-0547">Nucleotide-binding</keyword>
<dbReference type="EMBL" id="BTFZ01000004">
    <property type="protein sequence ID" value="GMM35214.1"/>
    <property type="molecule type" value="Genomic_DNA"/>
</dbReference>
<dbReference type="CDD" id="cd00564">
    <property type="entry name" value="TMP_TenI"/>
    <property type="match status" value="1"/>
</dbReference>
<evidence type="ECO:0000256" key="7">
    <source>
        <dbReference type="ARBA" id="ARBA00022723"/>
    </source>
</evidence>
<dbReference type="CDD" id="cd01170">
    <property type="entry name" value="THZ_kinase"/>
    <property type="match status" value="1"/>
</dbReference>
<dbReference type="PANTHER" id="PTHR20857:SF23">
    <property type="entry name" value="THIAMINE BIOSYNTHETIC BIFUNCTIONAL ENZYME"/>
    <property type="match status" value="1"/>
</dbReference>
<comment type="pathway">
    <text evidence="4">Cofactor biosynthesis; thiamine diphosphate biosynthesis; 4-methyl-5-(2-phosphoethyl)-thiazole from 5-(2-hydroxyethyl)-4-methylthiazole: step 1/1.</text>
</comment>
<evidence type="ECO:0000256" key="4">
    <source>
        <dbReference type="ARBA" id="ARBA00004868"/>
    </source>
</evidence>
<keyword evidence="6" id="KW-0808">Transferase</keyword>
<dbReference type="Pfam" id="PF02110">
    <property type="entry name" value="HK"/>
    <property type="match status" value="1"/>
</dbReference>
<evidence type="ECO:0000313" key="20">
    <source>
        <dbReference type="Proteomes" id="UP001360560"/>
    </source>
</evidence>
<comment type="catalytic activity">
    <reaction evidence="13">
        <text>4-methyl-5-(2-phosphooxyethyl)-thiazole + 4-amino-2-methyl-5-(diphosphooxymethyl)pyrimidine + H(+) = thiamine phosphate + diphosphate</text>
        <dbReference type="Rhea" id="RHEA:22328"/>
        <dbReference type="ChEBI" id="CHEBI:15378"/>
        <dbReference type="ChEBI" id="CHEBI:33019"/>
        <dbReference type="ChEBI" id="CHEBI:37575"/>
        <dbReference type="ChEBI" id="CHEBI:57841"/>
        <dbReference type="ChEBI" id="CHEBI:58296"/>
        <dbReference type="EC" id="2.5.1.3"/>
    </reaction>
</comment>
<evidence type="ECO:0000256" key="1">
    <source>
        <dbReference type="ARBA" id="ARBA00001771"/>
    </source>
</evidence>
<comment type="catalytic activity">
    <reaction evidence="14">
        <text>2-(2-carboxy-4-methylthiazol-5-yl)ethyl phosphate + 4-amino-2-methyl-5-(diphosphooxymethyl)pyrimidine + 2 H(+) = thiamine phosphate + CO2 + diphosphate</text>
        <dbReference type="Rhea" id="RHEA:47848"/>
        <dbReference type="ChEBI" id="CHEBI:15378"/>
        <dbReference type="ChEBI" id="CHEBI:16526"/>
        <dbReference type="ChEBI" id="CHEBI:33019"/>
        <dbReference type="ChEBI" id="CHEBI:37575"/>
        <dbReference type="ChEBI" id="CHEBI:57841"/>
        <dbReference type="ChEBI" id="CHEBI:62890"/>
        <dbReference type="EC" id="2.5.1.3"/>
    </reaction>
</comment>
<dbReference type="Pfam" id="PF02581">
    <property type="entry name" value="TMP-TENI"/>
    <property type="match status" value="1"/>
</dbReference>
<dbReference type="GO" id="GO:0004789">
    <property type="term" value="F:thiamine-phosphate diphosphorylase activity"/>
    <property type="evidence" value="ECO:0007669"/>
    <property type="project" value="UniProtKB-EC"/>
</dbReference>
<keyword evidence="10" id="KW-0067">ATP-binding</keyword>
<dbReference type="SUPFAM" id="SSF51391">
    <property type="entry name" value="Thiamin phosphate synthase"/>
    <property type="match status" value="1"/>
</dbReference>
<evidence type="ECO:0000256" key="12">
    <source>
        <dbReference type="ARBA" id="ARBA00022977"/>
    </source>
</evidence>
<dbReference type="GO" id="GO:0004417">
    <property type="term" value="F:hydroxyethylthiazole kinase activity"/>
    <property type="evidence" value="ECO:0007669"/>
    <property type="project" value="UniProtKB-EC"/>
</dbReference>
<proteinExistence type="inferred from homology"/>
<comment type="function">
    <text evidence="3">Condenses 4-methyl-5-(beta-hydroxyethyl)thiazole monophosphate (THZ-P) and 2-methyl-4-amino-5-hydroxymethyl pyrimidine pyrophosphate (HMP-PP) to form thiamine monophosphate (TMP).</text>
</comment>
<evidence type="ECO:0000256" key="14">
    <source>
        <dbReference type="ARBA" id="ARBA00047851"/>
    </source>
</evidence>
<comment type="similarity">
    <text evidence="17">In the N-terminal section; belongs to the thiamine-phosphate synthase family.</text>
</comment>
<comment type="caution">
    <text evidence="19">The sequence shown here is derived from an EMBL/GenBank/DDBJ whole genome shotgun (WGS) entry which is preliminary data.</text>
</comment>
<dbReference type="RefSeq" id="XP_064852214.1">
    <property type="nucleotide sequence ID" value="XM_064996142.1"/>
</dbReference>
<keyword evidence="7" id="KW-0479">Metal-binding</keyword>
<keyword evidence="11" id="KW-0460">Magnesium</keyword>
<evidence type="ECO:0000256" key="9">
    <source>
        <dbReference type="ARBA" id="ARBA00022777"/>
    </source>
</evidence>
<feature type="domain" description="Thiamine phosphate synthase/TenI" evidence="18">
    <location>
        <begin position="14"/>
        <end position="190"/>
    </location>
</feature>
<evidence type="ECO:0000256" key="11">
    <source>
        <dbReference type="ARBA" id="ARBA00022842"/>
    </source>
</evidence>
<dbReference type="GO" id="GO:0000287">
    <property type="term" value="F:magnesium ion binding"/>
    <property type="evidence" value="ECO:0007669"/>
    <property type="project" value="InterPro"/>
</dbReference>
<dbReference type="Gene3D" id="3.40.1190.20">
    <property type="match status" value="1"/>
</dbReference>
<evidence type="ECO:0000256" key="10">
    <source>
        <dbReference type="ARBA" id="ARBA00022840"/>
    </source>
</evidence>
<dbReference type="GO" id="GO:0005524">
    <property type="term" value="F:ATP binding"/>
    <property type="evidence" value="ECO:0007669"/>
    <property type="project" value="UniProtKB-KW"/>
</dbReference>
<comment type="catalytic activity">
    <reaction evidence="1">
        <text>5-(2-hydroxyethyl)-4-methylthiazole + ATP = 4-methyl-5-(2-phosphooxyethyl)-thiazole + ADP + H(+)</text>
        <dbReference type="Rhea" id="RHEA:24212"/>
        <dbReference type="ChEBI" id="CHEBI:15378"/>
        <dbReference type="ChEBI" id="CHEBI:17957"/>
        <dbReference type="ChEBI" id="CHEBI:30616"/>
        <dbReference type="ChEBI" id="CHEBI:58296"/>
        <dbReference type="ChEBI" id="CHEBI:456216"/>
        <dbReference type="EC" id="2.7.1.50"/>
    </reaction>
</comment>
<evidence type="ECO:0000259" key="18">
    <source>
        <dbReference type="Pfam" id="PF02581"/>
    </source>
</evidence>
<dbReference type="FunFam" id="3.20.20.70:FF:000104">
    <property type="entry name" value="Thiamine biosynthetic bifunctional enzyme"/>
    <property type="match status" value="1"/>
</dbReference>
<dbReference type="HAMAP" id="MF_00228">
    <property type="entry name" value="Thz_kinase"/>
    <property type="match status" value="1"/>
</dbReference>
<evidence type="ECO:0000313" key="19">
    <source>
        <dbReference type="EMBL" id="GMM35214.1"/>
    </source>
</evidence>
<evidence type="ECO:0000256" key="8">
    <source>
        <dbReference type="ARBA" id="ARBA00022741"/>
    </source>
</evidence>
<dbReference type="AlphaFoldDB" id="A0AAV5QKH2"/>
<comment type="similarity">
    <text evidence="16">In the C-terminal section; belongs to the Thz kinase family.</text>
</comment>
<evidence type="ECO:0000256" key="6">
    <source>
        <dbReference type="ARBA" id="ARBA00022679"/>
    </source>
</evidence>
<accession>A0AAV5QKH2</accession>
<dbReference type="GeneID" id="90073193"/>
<comment type="pathway">
    <text evidence="5">Cofactor biosynthesis; thiamine diphosphate biosynthesis; thiamine phosphate from 4-amino-2-methyl-5-diphosphomethylpyrimidine and 4-methyl-5-(2-phosphoethyl)-thiazole: step 1/1.</text>
</comment>
<comment type="cofactor">
    <cofactor evidence="2">
        <name>Mg(2+)</name>
        <dbReference type="ChEBI" id="CHEBI:18420"/>
    </cofactor>
</comment>
<dbReference type="InterPro" id="IPR022998">
    <property type="entry name" value="ThiamineP_synth_TenI"/>
</dbReference>
<dbReference type="NCBIfam" id="TIGR00694">
    <property type="entry name" value="thiM"/>
    <property type="match status" value="1"/>
</dbReference>
<reference evidence="19 20" key="1">
    <citation type="journal article" date="2023" name="Elife">
        <title>Identification of key yeast species and microbe-microbe interactions impacting larval growth of Drosophila in the wild.</title>
        <authorList>
            <person name="Mure A."/>
            <person name="Sugiura Y."/>
            <person name="Maeda R."/>
            <person name="Honda K."/>
            <person name="Sakurai N."/>
            <person name="Takahashi Y."/>
            <person name="Watada M."/>
            <person name="Katoh T."/>
            <person name="Gotoh A."/>
            <person name="Gotoh Y."/>
            <person name="Taniguchi I."/>
            <person name="Nakamura K."/>
            <person name="Hayashi T."/>
            <person name="Katayama T."/>
            <person name="Uemura T."/>
            <person name="Hattori Y."/>
        </authorList>
    </citation>
    <scope>NUCLEOTIDE SEQUENCE [LARGE SCALE GENOMIC DNA]</scope>
    <source>
        <strain evidence="19 20">SC-9</strain>
    </source>
</reference>
<dbReference type="GO" id="GO:0005737">
    <property type="term" value="C:cytoplasm"/>
    <property type="evidence" value="ECO:0007669"/>
    <property type="project" value="TreeGrafter"/>
</dbReference>
<organism evidence="19 20">
    <name type="scientific">Saccharomycopsis crataegensis</name>
    <dbReference type="NCBI Taxonomy" id="43959"/>
    <lineage>
        <taxon>Eukaryota</taxon>
        <taxon>Fungi</taxon>
        <taxon>Dikarya</taxon>
        <taxon>Ascomycota</taxon>
        <taxon>Saccharomycotina</taxon>
        <taxon>Saccharomycetes</taxon>
        <taxon>Saccharomycopsidaceae</taxon>
        <taxon>Saccharomycopsis</taxon>
    </lineage>
</organism>
<evidence type="ECO:0000256" key="13">
    <source>
        <dbReference type="ARBA" id="ARBA00047334"/>
    </source>
</evidence>
<dbReference type="Proteomes" id="UP001360560">
    <property type="component" value="Unassembled WGS sequence"/>
</dbReference>
<dbReference type="InterPro" id="IPR029056">
    <property type="entry name" value="Ribokinase-like"/>
</dbReference>